<dbReference type="Gene3D" id="1.25.40.10">
    <property type="entry name" value="Tetratricopeptide repeat domain"/>
    <property type="match status" value="1"/>
</dbReference>
<keyword evidence="4" id="KW-1185">Reference proteome</keyword>
<dbReference type="EMBL" id="JBDJNQ010000005">
    <property type="protein sequence ID" value="MEN5377987.1"/>
    <property type="molecule type" value="Genomic_DNA"/>
</dbReference>
<dbReference type="PROSITE" id="PS51257">
    <property type="entry name" value="PROKAR_LIPOPROTEIN"/>
    <property type="match status" value="1"/>
</dbReference>
<feature type="signal peptide" evidence="2">
    <location>
        <begin position="1"/>
        <end position="20"/>
    </location>
</feature>
<dbReference type="InterPro" id="IPR011990">
    <property type="entry name" value="TPR-like_helical_dom_sf"/>
</dbReference>
<evidence type="ECO:0000313" key="4">
    <source>
        <dbReference type="Proteomes" id="UP001409291"/>
    </source>
</evidence>
<organism evidence="3 4">
    <name type="scientific">Sphingobacterium kitahiroshimense</name>
    <dbReference type="NCBI Taxonomy" id="470446"/>
    <lineage>
        <taxon>Bacteria</taxon>
        <taxon>Pseudomonadati</taxon>
        <taxon>Bacteroidota</taxon>
        <taxon>Sphingobacteriia</taxon>
        <taxon>Sphingobacteriales</taxon>
        <taxon>Sphingobacteriaceae</taxon>
        <taxon>Sphingobacterium</taxon>
    </lineage>
</organism>
<dbReference type="SUPFAM" id="SSF48452">
    <property type="entry name" value="TPR-like"/>
    <property type="match status" value="1"/>
</dbReference>
<dbReference type="PROSITE" id="PS50005">
    <property type="entry name" value="TPR"/>
    <property type="match status" value="1"/>
</dbReference>
<dbReference type="InterPro" id="IPR019734">
    <property type="entry name" value="TPR_rpt"/>
</dbReference>
<evidence type="ECO:0000256" key="1">
    <source>
        <dbReference type="PROSITE-ProRule" id="PRU00339"/>
    </source>
</evidence>
<keyword evidence="2" id="KW-0732">Signal</keyword>
<protein>
    <submittedName>
        <fullName evidence="3">Tetratricopeptide repeat protein</fullName>
    </submittedName>
</protein>
<keyword evidence="1" id="KW-0802">TPR repeat</keyword>
<proteinExistence type="predicted"/>
<sequence>MKTLFNIGFAVIAIIFQSCAFVSSNNEKVAIEYSNDTAIQAITSKINNLNVEHNEGKSENEQEKYLIDIQLKIQKAANEGFVSKKTDRLDEIEKSLDQLYTSNKHNIILYWKSYLQYFKTIIYMQNSDDKNASKANEASIETLESIKLKNSEDYALYAMVKGLSFQYSSGIKAPFISSDIKDAIEKSIKLDPQNIRAYYVKGSNDFYTPKGYGGGKLVAETLKKAISLKDENVPNKILPSWGKEESYEMLIKFYIKNANWKEAIIYFNEALKKYPDNYLIYKLGAQLVGKG</sequence>
<dbReference type="Proteomes" id="UP001409291">
    <property type="component" value="Unassembled WGS sequence"/>
</dbReference>
<feature type="chain" id="PRO_5046710182" evidence="2">
    <location>
        <begin position="21"/>
        <end position="291"/>
    </location>
</feature>
<evidence type="ECO:0000313" key="3">
    <source>
        <dbReference type="EMBL" id="MEN5377987.1"/>
    </source>
</evidence>
<evidence type="ECO:0000256" key="2">
    <source>
        <dbReference type="SAM" id="SignalP"/>
    </source>
</evidence>
<feature type="repeat" description="TPR" evidence="1">
    <location>
        <begin position="244"/>
        <end position="277"/>
    </location>
</feature>
<accession>A0ABV0BTR9</accession>
<dbReference type="RefSeq" id="WP_346581350.1">
    <property type="nucleotide sequence ID" value="NZ_JBDJLH010000023.1"/>
</dbReference>
<reference evidence="3 4" key="1">
    <citation type="submission" date="2024-04" db="EMBL/GenBank/DDBJ databases">
        <title>WGS of bacteria from Torrens River.</title>
        <authorList>
            <person name="Wyrsch E.R."/>
            <person name="Drigo B."/>
        </authorList>
    </citation>
    <scope>NUCLEOTIDE SEQUENCE [LARGE SCALE GENOMIC DNA]</scope>
    <source>
        <strain evidence="3 4">TWI391</strain>
    </source>
</reference>
<gene>
    <name evidence="3" type="ORF">ABE541_12005</name>
</gene>
<name>A0ABV0BTR9_9SPHI</name>
<comment type="caution">
    <text evidence="3">The sequence shown here is derived from an EMBL/GenBank/DDBJ whole genome shotgun (WGS) entry which is preliminary data.</text>
</comment>